<comment type="caution">
    <text evidence="3">The sequence shown here is derived from an EMBL/GenBank/DDBJ whole genome shotgun (WGS) entry which is preliminary data.</text>
</comment>
<dbReference type="AlphaFoldDB" id="A0A3M2RC25"/>
<dbReference type="RefSeq" id="WP_114334943.1">
    <property type="nucleotide sequence ID" value="NZ_QMDL01000003.1"/>
</dbReference>
<keyword evidence="1" id="KW-0472">Membrane</keyword>
<dbReference type="InterPro" id="IPR057306">
    <property type="entry name" value="B-barrel_PelB_C"/>
</dbReference>
<dbReference type="InterPro" id="IPR011990">
    <property type="entry name" value="TPR-like_helical_dom_sf"/>
</dbReference>
<evidence type="ECO:0000256" key="1">
    <source>
        <dbReference type="SAM" id="Phobius"/>
    </source>
</evidence>
<dbReference type="Gene3D" id="1.25.40.10">
    <property type="entry name" value="Tetratricopeptide repeat domain"/>
    <property type="match status" value="2"/>
</dbReference>
<feature type="transmembrane region" description="Helical" evidence="1">
    <location>
        <begin position="7"/>
        <end position="29"/>
    </location>
</feature>
<evidence type="ECO:0000313" key="4">
    <source>
        <dbReference type="Proteomes" id="UP000265903"/>
    </source>
</evidence>
<proteinExistence type="predicted"/>
<dbReference type="EMBL" id="QMDL01000003">
    <property type="protein sequence ID" value="RMJ02709.1"/>
    <property type="molecule type" value="Genomic_DNA"/>
</dbReference>
<gene>
    <name evidence="3" type="ORF">DOQ08_02173</name>
</gene>
<dbReference type="Pfam" id="PF24604">
    <property type="entry name" value="B-barrel_PelB_C"/>
    <property type="match status" value="1"/>
</dbReference>
<evidence type="ECO:0000313" key="3">
    <source>
        <dbReference type="EMBL" id="RMJ02709.1"/>
    </source>
</evidence>
<keyword evidence="1" id="KW-1133">Transmembrane helix</keyword>
<protein>
    <recommendedName>
        <fullName evidence="2">PelB C-terminal domain-containing protein</fullName>
    </recommendedName>
</protein>
<dbReference type="Proteomes" id="UP000265903">
    <property type="component" value="Unassembled WGS sequence"/>
</dbReference>
<feature type="domain" description="PelB C-terminal" evidence="2">
    <location>
        <begin position="759"/>
        <end position="1063"/>
    </location>
</feature>
<reference evidence="3 4" key="1">
    <citation type="submission" date="2018-08" db="EMBL/GenBank/DDBJ databases">
        <title>Whole Genome Sequence of the Moderate Halophilic Marine Bacterium Marinobacter litoralis Sw-45.</title>
        <authorList>
            <person name="Musa H."/>
        </authorList>
    </citation>
    <scope>NUCLEOTIDE SEQUENCE [LARGE SCALE GENOMIC DNA]</scope>
    <source>
        <strain evidence="3 4">Sw-45</strain>
    </source>
</reference>
<dbReference type="SUPFAM" id="SSF56935">
    <property type="entry name" value="Porins"/>
    <property type="match status" value="1"/>
</dbReference>
<organism evidence="3 4">
    <name type="scientific">Marinobacter litoralis</name>
    <dbReference type="NCBI Taxonomy" id="187981"/>
    <lineage>
        <taxon>Bacteria</taxon>
        <taxon>Pseudomonadati</taxon>
        <taxon>Pseudomonadota</taxon>
        <taxon>Gammaproteobacteria</taxon>
        <taxon>Pseudomonadales</taxon>
        <taxon>Marinobacteraceae</taxon>
        <taxon>Marinobacter</taxon>
    </lineage>
</organism>
<keyword evidence="4" id="KW-1185">Reference proteome</keyword>
<dbReference type="OrthoDB" id="8565469at2"/>
<dbReference type="Pfam" id="PF13429">
    <property type="entry name" value="TPR_15"/>
    <property type="match status" value="1"/>
</dbReference>
<evidence type="ECO:0000259" key="2">
    <source>
        <dbReference type="Pfam" id="PF24604"/>
    </source>
</evidence>
<keyword evidence="1" id="KW-0812">Transmembrane</keyword>
<accession>A0A3M2RC25</accession>
<sequence>MRQRKPAFFSVPALLALAALIMVTLYLLFPRQAIYEDPGYLESPDSLSLAYLETLLKSDPDNQALRLTLGRMQQKVGEHTKAISTLSPLIKQADVSIEAMSAYTELLRGKFFRAQTSLGQVLVRSQLATTLRQALLQPYTIVEKETLMADNLPLLTINDQLTVRQQFFELATGTKRLRAGQALAKLQEATGNPRDAAYTLDSVEKLVPSGEKEAFVANLIRLDLATNEPKRALQRFTTLHGTSELNPQQLRQGIRLANFAGQPEIGNRWLAQLAKAEPSNIDIQRQLLAHQLGQNNLREALKTAQRMEASGKNLSRTDQEKLAQLYEWSNQPKKALAYWRTLFLEQSPTDDSTRAYDRATNLAEGLFQWPTLVELHTVRAKRRQLSEEGYIQLTDALVSVGNFQAATRYLLEGTQQYPASSTLRQRELALLTNNRQFFEAIDLLEAAPNLTDEEQVQLANLHWRTRNPEAALAALDFSPTEPALAQEVETMRLNLARILNRTDILEQYYHRLTARPAGTLTVDTRDQLIGYSWQFGTPEETLRLSEEQYQETGETRHLAIIAELQASLGRFEELSKSLKTWSERLGQTKRDPLFWRLSARMHQHQNNTEAAQNAYVQAYRLAPENTGLLASWGWFLISQPDLLPGRLPLILALLENSPAANDYALQVYGHFALGDPGKANAWLSAARQQLTDEPNQLLALADYAETYETGKHAEAEALRQQAVLHAQEREALRPEVIDRLYAKLRDPEPSAREPLYQSDNRALQAGVELRDLGGFSLNTAGVSGQFSHDRYRWLFSAEQSRANDQGELKQTPKPGTSGTLQWQNNFVDHLFTAEVGTYTFAGGEQATGQIKLDSQPTDSVTLSASVSFNERVSDSAEAWWLTSGNRLTLATSYTPWSRLTLSGILDHRTIDEAFVGQIGTGYNANLQATYRLFESDPAWRLSLNYQRQSLNVGDDLSPKALSLLETPLAPGDLLSEDYERIGFTSEWSHGEPHALYRTRPSPRYFLALDTGYVLSNGSFDFGARVGLGWRVVGDDELALSTGYSSDSLGGQPRANAKLTYTLYLGH</sequence>
<name>A0A3M2RC25_9GAMM</name>
<dbReference type="SUPFAM" id="SSF48452">
    <property type="entry name" value="TPR-like"/>
    <property type="match status" value="1"/>
</dbReference>